<dbReference type="EMBL" id="JYDV01000012">
    <property type="protein sequence ID" value="KRZ42856.1"/>
    <property type="molecule type" value="Genomic_DNA"/>
</dbReference>
<dbReference type="AlphaFoldDB" id="A0A0V1K743"/>
<gene>
    <name evidence="1" type="ORF">T4C_3950</name>
</gene>
<protein>
    <submittedName>
        <fullName evidence="1">Uncharacterized protein</fullName>
    </submittedName>
</protein>
<sequence>MEKDAFDAAVLRSSRNHNTRKEHGESVEEAFAFPILFVAATTAYVSDQIIAADKQGCNNQQLRCDNCVHADTVHDKLPFDQYFAYAPQKLLLKDRGRQIQNPSMKMMMKMSQLFLLIHQRLFSFQCLHKSGMPCT</sequence>
<name>A0A0V1K743_TRIPS</name>
<proteinExistence type="predicted"/>
<accession>A0A0V1K743</accession>
<organism evidence="1 2">
    <name type="scientific">Trichinella pseudospiralis</name>
    <name type="common">Parasitic roundworm</name>
    <dbReference type="NCBI Taxonomy" id="6337"/>
    <lineage>
        <taxon>Eukaryota</taxon>
        <taxon>Metazoa</taxon>
        <taxon>Ecdysozoa</taxon>
        <taxon>Nematoda</taxon>
        <taxon>Enoplea</taxon>
        <taxon>Dorylaimia</taxon>
        <taxon>Trichinellida</taxon>
        <taxon>Trichinellidae</taxon>
        <taxon>Trichinella</taxon>
    </lineage>
</organism>
<dbReference type="Proteomes" id="UP000054826">
    <property type="component" value="Unassembled WGS sequence"/>
</dbReference>
<reference evidence="1 2" key="1">
    <citation type="submission" date="2015-01" db="EMBL/GenBank/DDBJ databases">
        <title>Evolution of Trichinella species and genotypes.</title>
        <authorList>
            <person name="Korhonen P.K."/>
            <person name="Edoardo P."/>
            <person name="Giuseppe L.R."/>
            <person name="Gasser R.B."/>
        </authorList>
    </citation>
    <scope>NUCLEOTIDE SEQUENCE [LARGE SCALE GENOMIC DNA]</scope>
    <source>
        <strain evidence="1">ISS176</strain>
    </source>
</reference>
<evidence type="ECO:0000313" key="2">
    <source>
        <dbReference type="Proteomes" id="UP000054826"/>
    </source>
</evidence>
<evidence type="ECO:0000313" key="1">
    <source>
        <dbReference type="EMBL" id="KRZ42856.1"/>
    </source>
</evidence>
<comment type="caution">
    <text evidence="1">The sequence shown here is derived from an EMBL/GenBank/DDBJ whole genome shotgun (WGS) entry which is preliminary data.</text>
</comment>